<organism evidence="1 2">
    <name type="scientific">Bacteroides nordii</name>
    <dbReference type="NCBI Taxonomy" id="291645"/>
    <lineage>
        <taxon>Bacteria</taxon>
        <taxon>Pseudomonadati</taxon>
        <taxon>Bacteroidota</taxon>
        <taxon>Bacteroidia</taxon>
        <taxon>Bacteroidales</taxon>
        <taxon>Bacteroidaceae</taxon>
        <taxon>Bacteroides</taxon>
    </lineage>
</organism>
<dbReference type="PANTHER" id="PTHR38479:SF2">
    <property type="entry name" value="WINGED HELIX DNA-BINDING DOMAIN-CONTAINING PROTEIN"/>
    <property type="match status" value="1"/>
</dbReference>
<dbReference type="Pfam" id="PF06224">
    <property type="entry name" value="AlkZ-like"/>
    <property type="match status" value="1"/>
</dbReference>
<dbReference type="RefSeq" id="WP_122201420.1">
    <property type="nucleotide sequence ID" value="NZ_CABJFV010000006.1"/>
</dbReference>
<dbReference type="Proteomes" id="UP000284379">
    <property type="component" value="Unassembled WGS sequence"/>
</dbReference>
<reference evidence="1 2" key="1">
    <citation type="submission" date="2018-08" db="EMBL/GenBank/DDBJ databases">
        <title>A genome reference for cultivated species of the human gut microbiota.</title>
        <authorList>
            <person name="Zou Y."/>
            <person name="Xue W."/>
            <person name="Luo G."/>
        </authorList>
    </citation>
    <scope>NUCLEOTIDE SEQUENCE [LARGE SCALE GENOMIC DNA]</scope>
    <source>
        <strain evidence="1 2">AM40-30BH</strain>
    </source>
</reference>
<dbReference type="PANTHER" id="PTHR38479">
    <property type="entry name" value="LMO0824 PROTEIN"/>
    <property type="match status" value="1"/>
</dbReference>
<accession>A0A413VPD7</accession>
<evidence type="ECO:0000313" key="2">
    <source>
        <dbReference type="Proteomes" id="UP000284379"/>
    </source>
</evidence>
<dbReference type="EMBL" id="QSGO01000006">
    <property type="protein sequence ID" value="RHB35403.1"/>
    <property type="molecule type" value="Genomic_DNA"/>
</dbReference>
<comment type="caution">
    <text evidence="1">The sequence shown here is derived from an EMBL/GenBank/DDBJ whole genome shotgun (WGS) entry which is preliminary data.</text>
</comment>
<gene>
    <name evidence="1" type="ORF">DW888_09780</name>
</gene>
<protein>
    <submittedName>
        <fullName evidence="1">Winged helix DNA-binding domain-containing protein</fullName>
    </submittedName>
</protein>
<dbReference type="InterPro" id="IPR009351">
    <property type="entry name" value="AlkZ-like"/>
</dbReference>
<evidence type="ECO:0000313" key="1">
    <source>
        <dbReference type="EMBL" id="RHB35403.1"/>
    </source>
</evidence>
<dbReference type="GO" id="GO:0003677">
    <property type="term" value="F:DNA binding"/>
    <property type="evidence" value="ECO:0007669"/>
    <property type="project" value="UniProtKB-KW"/>
</dbReference>
<proteinExistence type="predicted"/>
<sequence length="353" mass="40144">MIANIRQISQQLLNPCFNSPKEVVSWMGAIQGQDYAMAKWAVGIRLKSPTLRAVEDALARGEIIRTHVMRPTWHLVAAEDIRWMLKLSAQRIKSANDSFAKGHGVDISEALFSRCNRLIEKLLEGNKSLTKQEIEAGLANEGMTVDNRLMTRFMARAEVEGIVCSGVDKGKKATYALLEERVPPVKELTKDEALATLALRYFRSHSPASLTDFVWWSGLSVTEARTAMGLIDSQLVKERFDSYELFVHESYQGEINSADILHFLPSYDEYLISYKERKTVLAEEHHPKAFNTYGIFYPVILYNGKVVGNWKKTVGKNKKIEIVTSFFEGCPRIHKEMIEQAESRLRVFYSESD</sequence>
<name>A0A413VPD7_9BACE</name>
<dbReference type="AlphaFoldDB" id="A0A413VPD7"/>
<keyword evidence="1" id="KW-0238">DNA-binding</keyword>